<feature type="transmembrane region" description="Helical" evidence="2">
    <location>
        <begin position="249"/>
        <end position="269"/>
    </location>
</feature>
<keyword evidence="2" id="KW-1133">Transmembrane helix</keyword>
<evidence type="ECO:0000313" key="4">
    <source>
        <dbReference type="Proteomes" id="UP000314294"/>
    </source>
</evidence>
<gene>
    <name evidence="3" type="primary">Lsp1</name>
    <name evidence="3" type="ORF">EYF80_040989</name>
</gene>
<feature type="region of interest" description="Disordered" evidence="1">
    <location>
        <begin position="1"/>
        <end position="33"/>
    </location>
</feature>
<reference evidence="3 4" key="1">
    <citation type="submission" date="2019-03" db="EMBL/GenBank/DDBJ databases">
        <title>First draft genome of Liparis tanakae, snailfish: a comprehensive survey of snailfish specific genes.</title>
        <authorList>
            <person name="Kim W."/>
            <person name="Song I."/>
            <person name="Jeong J.-H."/>
            <person name="Kim D."/>
            <person name="Kim S."/>
            <person name="Ryu S."/>
            <person name="Song J.Y."/>
            <person name="Lee S.K."/>
        </authorList>
    </citation>
    <scope>NUCLEOTIDE SEQUENCE [LARGE SCALE GENOMIC DNA]</scope>
    <source>
        <tissue evidence="3">Muscle</tissue>
    </source>
</reference>
<dbReference type="InterPro" id="IPR006018">
    <property type="entry name" value="Caldesmon_LSP"/>
</dbReference>
<accession>A0A4Z2G7N6</accession>
<evidence type="ECO:0000313" key="3">
    <source>
        <dbReference type="EMBL" id="TNN48814.1"/>
    </source>
</evidence>
<keyword evidence="4" id="KW-1185">Reference proteome</keyword>
<dbReference type="EMBL" id="SRLO01000681">
    <property type="protein sequence ID" value="TNN48814.1"/>
    <property type="molecule type" value="Genomic_DNA"/>
</dbReference>
<dbReference type="GO" id="GO:0003779">
    <property type="term" value="F:actin binding"/>
    <property type="evidence" value="ECO:0007669"/>
    <property type="project" value="UniProtKB-ARBA"/>
</dbReference>
<dbReference type="PANTHER" id="PTHR18949:SF1">
    <property type="entry name" value="LYMPHOCYTE-SPECIFIC PROTEIN 1"/>
    <property type="match status" value="1"/>
</dbReference>
<keyword evidence="2" id="KW-0812">Transmembrane</keyword>
<dbReference type="OrthoDB" id="9947942at2759"/>
<keyword evidence="2" id="KW-0472">Membrane</keyword>
<organism evidence="3 4">
    <name type="scientific">Liparis tanakae</name>
    <name type="common">Tanaka's snailfish</name>
    <dbReference type="NCBI Taxonomy" id="230148"/>
    <lineage>
        <taxon>Eukaryota</taxon>
        <taxon>Metazoa</taxon>
        <taxon>Chordata</taxon>
        <taxon>Craniata</taxon>
        <taxon>Vertebrata</taxon>
        <taxon>Euteleostomi</taxon>
        <taxon>Actinopterygii</taxon>
        <taxon>Neopterygii</taxon>
        <taxon>Teleostei</taxon>
        <taxon>Neoteleostei</taxon>
        <taxon>Acanthomorphata</taxon>
        <taxon>Eupercaria</taxon>
        <taxon>Perciformes</taxon>
        <taxon>Cottioidei</taxon>
        <taxon>Cottales</taxon>
        <taxon>Liparidae</taxon>
        <taxon>Liparis</taxon>
    </lineage>
</organism>
<dbReference type="PANTHER" id="PTHR18949">
    <property type="entry name" value="CALDESMON"/>
    <property type="match status" value="1"/>
</dbReference>
<dbReference type="AlphaFoldDB" id="A0A4Z2G7N6"/>
<protein>
    <submittedName>
        <fullName evidence="3">Lymphocyte-specific protein 1</fullName>
    </submittedName>
</protein>
<proteinExistence type="predicted"/>
<sequence>MKEDMERRSIKEDMERRNMKENMERRSMKEDMERKRMEAAERTKSLNSNTCDELMFDLLMHATARISERTESLNRSLKKSNSFKKTQTLVLLPKIDNKLEQYTHAVEDAEGLKVGVANRITQWVKGPADGSRASPGRATEVRPGDVMQKKNMWEVIGDSESPRAKGSAARKKYKFVVTGHGKYEKLPTDGENGREFTDGDSADPQTPTFNIQKHKFTLLASNFGLKSRTGSRWANEGISFNSSFCTSSFASFASSLLFISIWCMMFSLVENIWKRTAFHIFAATGASLVWFSS</sequence>
<comment type="caution">
    <text evidence="3">The sequence shown here is derived from an EMBL/GenBank/DDBJ whole genome shotgun (WGS) entry which is preliminary data.</text>
</comment>
<evidence type="ECO:0000256" key="1">
    <source>
        <dbReference type="SAM" id="MobiDB-lite"/>
    </source>
</evidence>
<evidence type="ECO:0000256" key="2">
    <source>
        <dbReference type="SAM" id="Phobius"/>
    </source>
</evidence>
<dbReference type="Proteomes" id="UP000314294">
    <property type="component" value="Unassembled WGS sequence"/>
</dbReference>
<dbReference type="Pfam" id="PF02029">
    <property type="entry name" value="Caldesmon"/>
    <property type="match status" value="1"/>
</dbReference>
<name>A0A4Z2G7N6_9TELE</name>